<accession>A0AAV7LQN3</accession>
<comment type="caution">
    <text evidence="1">The sequence shown here is derived from an EMBL/GenBank/DDBJ whole genome shotgun (WGS) entry which is preliminary data.</text>
</comment>
<keyword evidence="2" id="KW-1185">Reference proteome</keyword>
<dbReference type="Proteomes" id="UP001066276">
    <property type="component" value="Chromosome 11"/>
</dbReference>
<dbReference type="AlphaFoldDB" id="A0AAV7LQN3"/>
<protein>
    <submittedName>
        <fullName evidence="1">Uncharacterized protein</fullName>
    </submittedName>
</protein>
<reference evidence="1" key="1">
    <citation type="journal article" date="2022" name="bioRxiv">
        <title>Sequencing and chromosome-scale assembly of the giantPleurodeles waltlgenome.</title>
        <authorList>
            <person name="Brown T."/>
            <person name="Elewa A."/>
            <person name="Iarovenko S."/>
            <person name="Subramanian E."/>
            <person name="Araus A.J."/>
            <person name="Petzold A."/>
            <person name="Susuki M."/>
            <person name="Suzuki K.-i.T."/>
            <person name="Hayashi T."/>
            <person name="Toyoda A."/>
            <person name="Oliveira C."/>
            <person name="Osipova E."/>
            <person name="Leigh N.D."/>
            <person name="Simon A."/>
            <person name="Yun M.H."/>
        </authorList>
    </citation>
    <scope>NUCLEOTIDE SEQUENCE</scope>
    <source>
        <strain evidence="1">20211129_DDA</strain>
        <tissue evidence="1">Liver</tissue>
    </source>
</reference>
<gene>
    <name evidence="1" type="ORF">NDU88_004340</name>
</gene>
<sequence>MVDQAQGWQEWGLAAALQEQDSYHSLYEIQFGDGGVGVPSTSRDVGLREGEEELILDYDVEEVEEEEIVETTMLEQMERISALLISARVLCYRQWWLAWELQEWCPIRHS</sequence>
<dbReference type="EMBL" id="JANPWB010000015">
    <property type="protein sequence ID" value="KAJ1091213.1"/>
    <property type="molecule type" value="Genomic_DNA"/>
</dbReference>
<evidence type="ECO:0000313" key="2">
    <source>
        <dbReference type="Proteomes" id="UP001066276"/>
    </source>
</evidence>
<evidence type="ECO:0000313" key="1">
    <source>
        <dbReference type="EMBL" id="KAJ1091213.1"/>
    </source>
</evidence>
<proteinExistence type="predicted"/>
<name>A0AAV7LQN3_PLEWA</name>
<organism evidence="1 2">
    <name type="scientific">Pleurodeles waltl</name>
    <name type="common">Iberian ribbed newt</name>
    <dbReference type="NCBI Taxonomy" id="8319"/>
    <lineage>
        <taxon>Eukaryota</taxon>
        <taxon>Metazoa</taxon>
        <taxon>Chordata</taxon>
        <taxon>Craniata</taxon>
        <taxon>Vertebrata</taxon>
        <taxon>Euteleostomi</taxon>
        <taxon>Amphibia</taxon>
        <taxon>Batrachia</taxon>
        <taxon>Caudata</taxon>
        <taxon>Salamandroidea</taxon>
        <taxon>Salamandridae</taxon>
        <taxon>Pleurodelinae</taxon>
        <taxon>Pleurodeles</taxon>
    </lineage>
</organism>